<dbReference type="EMBL" id="UZAU01000760">
    <property type="status" value="NOT_ANNOTATED_CDS"/>
    <property type="molecule type" value="Genomic_DNA"/>
</dbReference>
<name>A0A803QDT1_CANSA</name>
<reference evidence="1" key="1">
    <citation type="submission" date="2018-11" db="EMBL/GenBank/DDBJ databases">
        <authorList>
            <person name="Grassa J C."/>
        </authorList>
    </citation>
    <scope>NUCLEOTIDE SEQUENCE [LARGE SCALE GENOMIC DNA]</scope>
</reference>
<evidence type="ECO:0000313" key="2">
    <source>
        <dbReference type="Proteomes" id="UP000596661"/>
    </source>
</evidence>
<dbReference type="EnsemblPlants" id="evm.model.09.1235">
    <property type="protein sequence ID" value="cds.evm.model.09.1235"/>
    <property type="gene ID" value="evm.TU.09.1235"/>
</dbReference>
<proteinExistence type="predicted"/>
<protein>
    <submittedName>
        <fullName evidence="1">Uncharacterized protein</fullName>
    </submittedName>
</protein>
<reference evidence="1" key="2">
    <citation type="submission" date="2021-03" db="UniProtKB">
        <authorList>
            <consortium name="EnsemblPlants"/>
        </authorList>
    </citation>
    <scope>IDENTIFICATION</scope>
</reference>
<dbReference type="Proteomes" id="UP000596661">
    <property type="component" value="Chromosome 9"/>
</dbReference>
<accession>A0A803QDT1</accession>
<evidence type="ECO:0000313" key="1">
    <source>
        <dbReference type="EnsemblPlants" id="cds.evm.model.09.1235"/>
    </source>
</evidence>
<sequence>MPIAVSEHLRISSSPSLQAFSTSRAKLTLSKSKNLDKACGGKVMATKLLKAVIESDAPRDRGFKLRPLVSSTLTELQTQTIRDDYYLLEIIVRKPQHGAPKGS</sequence>
<dbReference type="Gramene" id="evm.model.09.1235">
    <property type="protein sequence ID" value="cds.evm.model.09.1235"/>
    <property type="gene ID" value="evm.TU.09.1235"/>
</dbReference>
<dbReference type="AlphaFoldDB" id="A0A803QDT1"/>
<organism evidence="1 2">
    <name type="scientific">Cannabis sativa</name>
    <name type="common">Hemp</name>
    <name type="synonym">Marijuana</name>
    <dbReference type="NCBI Taxonomy" id="3483"/>
    <lineage>
        <taxon>Eukaryota</taxon>
        <taxon>Viridiplantae</taxon>
        <taxon>Streptophyta</taxon>
        <taxon>Embryophyta</taxon>
        <taxon>Tracheophyta</taxon>
        <taxon>Spermatophyta</taxon>
        <taxon>Magnoliopsida</taxon>
        <taxon>eudicotyledons</taxon>
        <taxon>Gunneridae</taxon>
        <taxon>Pentapetalae</taxon>
        <taxon>rosids</taxon>
        <taxon>fabids</taxon>
        <taxon>Rosales</taxon>
        <taxon>Cannabaceae</taxon>
        <taxon>Cannabis</taxon>
    </lineage>
</organism>
<keyword evidence="2" id="KW-1185">Reference proteome</keyword>